<dbReference type="EMBL" id="METM01000029">
    <property type="protein sequence ID" value="OGB89124.1"/>
    <property type="molecule type" value="Genomic_DNA"/>
</dbReference>
<accession>A0A1F4PZN1</accession>
<dbReference type="GO" id="GO:0005524">
    <property type="term" value="F:ATP binding"/>
    <property type="evidence" value="ECO:0007669"/>
    <property type="project" value="UniProtKB-UniRule"/>
</dbReference>
<evidence type="ECO:0000313" key="3">
    <source>
        <dbReference type="EMBL" id="OGB89124.1"/>
    </source>
</evidence>
<dbReference type="InterPro" id="IPR011761">
    <property type="entry name" value="ATP-grasp"/>
</dbReference>
<dbReference type="GO" id="GO:0046872">
    <property type="term" value="F:metal ion binding"/>
    <property type="evidence" value="ECO:0007669"/>
    <property type="project" value="InterPro"/>
</dbReference>
<dbReference type="AlphaFoldDB" id="A0A1F4PZN1"/>
<protein>
    <recommendedName>
        <fullName evidence="2">ATP-grasp domain-containing protein</fullName>
    </recommendedName>
</protein>
<dbReference type="PROSITE" id="PS50975">
    <property type="entry name" value="ATP_GRASP"/>
    <property type="match status" value="1"/>
</dbReference>
<evidence type="ECO:0000256" key="1">
    <source>
        <dbReference type="PROSITE-ProRule" id="PRU00409"/>
    </source>
</evidence>
<dbReference type="Proteomes" id="UP000178724">
    <property type="component" value="Unassembled WGS sequence"/>
</dbReference>
<gene>
    <name evidence="3" type="ORF">A2625_02245</name>
</gene>
<proteinExistence type="predicted"/>
<feature type="domain" description="ATP-grasp" evidence="2">
    <location>
        <begin position="135"/>
        <end position="307"/>
    </location>
</feature>
<reference evidence="3 4" key="1">
    <citation type="journal article" date="2016" name="Nat. Commun.">
        <title>Thousands of microbial genomes shed light on interconnected biogeochemical processes in an aquifer system.</title>
        <authorList>
            <person name="Anantharaman K."/>
            <person name="Brown C.T."/>
            <person name="Hug L.A."/>
            <person name="Sharon I."/>
            <person name="Castelle C.J."/>
            <person name="Probst A.J."/>
            <person name="Thomas B.C."/>
            <person name="Singh A."/>
            <person name="Wilkins M.J."/>
            <person name="Karaoz U."/>
            <person name="Brodie E.L."/>
            <person name="Williams K.H."/>
            <person name="Hubbard S.S."/>
            <person name="Banfield J.F."/>
        </authorList>
    </citation>
    <scope>NUCLEOTIDE SEQUENCE [LARGE SCALE GENOMIC DNA]</scope>
</reference>
<keyword evidence="1" id="KW-0547">Nucleotide-binding</keyword>
<dbReference type="Pfam" id="PF08443">
    <property type="entry name" value="RimK"/>
    <property type="match status" value="1"/>
</dbReference>
<dbReference type="PANTHER" id="PTHR21621">
    <property type="entry name" value="RIBOSOMAL PROTEIN S6 MODIFICATION PROTEIN"/>
    <property type="match status" value="1"/>
</dbReference>
<evidence type="ECO:0000259" key="2">
    <source>
        <dbReference type="PROSITE" id="PS50975"/>
    </source>
</evidence>
<dbReference type="GO" id="GO:0005737">
    <property type="term" value="C:cytoplasm"/>
    <property type="evidence" value="ECO:0007669"/>
    <property type="project" value="TreeGrafter"/>
</dbReference>
<name>A0A1F4PZN1_UNCSA</name>
<dbReference type="PANTHER" id="PTHR21621:SF0">
    <property type="entry name" value="BETA-CITRYLGLUTAMATE SYNTHASE B-RELATED"/>
    <property type="match status" value="1"/>
</dbReference>
<dbReference type="Gene3D" id="3.30.470.20">
    <property type="entry name" value="ATP-grasp fold, B domain"/>
    <property type="match status" value="1"/>
</dbReference>
<sequence>MVSIRIGIVGYKDEDHTELMAGILRDKNVEPVVIDTLYFPEEIPFSYREGNVKYNSASIDDIKTFYVRTVYISLPVYQLPDEEHKLLDDWKFMYLATREKHSFLASWLRAQKFQGKNVINPTETFDLHFLKLYQLELLRKNKISVPKTLVTNSKDEVLEFRNEVKQMVYKPVGGGAECEMLKDEDFAPERMQLLKNAPVIFQEYIPGDNIRVYVIEDKIISAGIIHTQHVDYRAGEEKIEKIKLPGNVEKMCLSAAKVCGMKFSGIDIKKKNKDDFVLIECNPSPMFKGFSERTGDNIGEALSEYLIKLTR</sequence>
<organism evidence="3 4">
    <name type="scientific">candidate division WOR-1 bacterium RIFCSPHIGHO2_01_FULL_53_15</name>
    <dbReference type="NCBI Taxonomy" id="1802564"/>
    <lineage>
        <taxon>Bacteria</taxon>
        <taxon>Bacillati</taxon>
        <taxon>Saganbacteria</taxon>
    </lineage>
</organism>
<dbReference type="GO" id="GO:0018169">
    <property type="term" value="F:ribosomal S6-glutamic acid ligase activity"/>
    <property type="evidence" value="ECO:0007669"/>
    <property type="project" value="TreeGrafter"/>
</dbReference>
<keyword evidence="1" id="KW-0067">ATP-binding</keyword>
<dbReference type="InterPro" id="IPR013651">
    <property type="entry name" value="ATP-grasp_RimK-type"/>
</dbReference>
<dbReference type="SUPFAM" id="SSF56059">
    <property type="entry name" value="Glutathione synthetase ATP-binding domain-like"/>
    <property type="match status" value="1"/>
</dbReference>
<dbReference type="GO" id="GO:0009432">
    <property type="term" value="P:SOS response"/>
    <property type="evidence" value="ECO:0007669"/>
    <property type="project" value="TreeGrafter"/>
</dbReference>
<evidence type="ECO:0000313" key="4">
    <source>
        <dbReference type="Proteomes" id="UP000178724"/>
    </source>
</evidence>
<comment type="caution">
    <text evidence="3">The sequence shown here is derived from an EMBL/GenBank/DDBJ whole genome shotgun (WGS) entry which is preliminary data.</text>
</comment>